<evidence type="ECO:0000313" key="2">
    <source>
        <dbReference type="Proteomes" id="UP000240564"/>
    </source>
</evidence>
<dbReference type="Proteomes" id="UP000240564">
    <property type="component" value="Segment"/>
</dbReference>
<dbReference type="EMBL" id="MG775259">
    <property type="protein sequence ID" value="AUV61795.1"/>
    <property type="molecule type" value="Genomic_DNA"/>
</dbReference>
<reference evidence="1 2" key="1">
    <citation type="submission" date="2018-01" db="EMBL/GenBank/DDBJ databases">
        <title>Pseudomonas phages infecting Pseudomonas sp. isolated from Prunus avium.</title>
        <authorList>
            <person name="Colberg O."/>
            <person name="Byth Carstens A."/>
        </authorList>
    </citation>
    <scope>NUCLEOTIDE SEQUENCE [LARGE SCALE GENOMIC DNA]</scope>
</reference>
<accession>A0A2K9VHR5</accession>
<proteinExistence type="predicted"/>
<keyword evidence="2" id="KW-1185">Reference proteome</keyword>
<evidence type="ECO:0000313" key="1">
    <source>
        <dbReference type="EMBL" id="AUV61795.1"/>
    </source>
</evidence>
<sequence length="199" mass="22468">MPQSNVQIQEVDLRSDMRSYYRNSVCTHEGNPVLVTDFSGNGETLKAHVCKLRGDGAWSDPKVVLYSSLDVNIPTLGYVFLGDAWHHLSRVPARRMRKGYNTESIAIKSTNRADGIGPFNAFHPDIIRQIWHGNPDRLNHDSVIWRNCLWFQGDVVGKIVNGKVTLTPGKEKIGEYVCKLLAANWEYHSSKHSLLPLDL</sequence>
<name>A0A2K9VHR5_9CAUD</name>
<organism evidence="1 2">
    <name type="scientific">Pseudomonas phage Bjorn</name>
    <dbReference type="NCBI Taxonomy" id="2079288"/>
    <lineage>
        <taxon>Viruses</taxon>
        <taxon>Duplodnaviria</taxon>
        <taxon>Heunggongvirae</taxon>
        <taxon>Uroviricota</taxon>
        <taxon>Caudoviricetes</taxon>
        <taxon>Bjornvirus</taxon>
        <taxon>Bjornvirus bjorn</taxon>
    </lineage>
</organism>
<protein>
    <submittedName>
        <fullName evidence="1">Uncharacterized protein</fullName>
    </submittedName>
</protein>
<gene>
    <name evidence="1" type="ORF">PsPhBjorn_gp21</name>
</gene>